<gene>
    <name evidence="1" type="ORF">CLUMA_CG010513</name>
</gene>
<protein>
    <submittedName>
        <fullName evidence="1">CLUMA_CG010513, isoform A</fullName>
    </submittedName>
</protein>
<name>A0A1J1IC27_9DIPT</name>
<accession>A0A1J1IC27</accession>
<evidence type="ECO:0000313" key="2">
    <source>
        <dbReference type="Proteomes" id="UP000183832"/>
    </source>
</evidence>
<evidence type="ECO:0000313" key="1">
    <source>
        <dbReference type="EMBL" id="CRK97116.1"/>
    </source>
</evidence>
<organism evidence="1 2">
    <name type="scientific">Clunio marinus</name>
    <dbReference type="NCBI Taxonomy" id="568069"/>
    <lineage>
        <taxon>Eukaryota</taxon>
        <taxon>Metazoa</taxon>
        <taxon>Ecdysozoa</taxon>
        <taxon>Arthropoda</taxon>
        <taxon>Hexapoda</taxon>
        <taxon>Insecta</taxon>
        <taxon>Pterygota</taxon>
        <taxon>Neoptera</taxon>
        <taxon>Endopterygota</taxon>
        <taxon>Diptera</taxon>
        <taxon>Nematocera</taxon>
        <taxon>Chironomoidea</taxon>
        <taxon>Chironomidae</taxon>
        <taxon>Clunio</taxon>
    </lineage>
</organism>
<reference evidence="1 2" key="1">
    <citation type="submission" date="2015-04" db="EMBL/GenBank/DDBJ databases">
        <authorList>
            <person name="Syromyatnikov M.Y."/>
            <person name="Popov V.N."/>
        </authorList>
    </citation>
    <scope>NUCLEOTIDE SEQUENCE [LARGE SCALE GENOMIC DNA]</scope>
</reference>
<dbReference type="Proteomes" id="UP000183832">
    <property type="component" value="Unassembled WGS sequence"/>
</dbReference>
<dbReference type="AlphaFoldDB" id="A0A1J1IC27"/>
<keyword evidence="2" id="KW-1185">Reference proteome</keyword>
<dbReference type="EMBL" id="CVRI01000047">
    <property type="protein sequence ID" value="CRK97116.1"/>
    <property type="molecule type" value="Genomic_DNA"/>
</dbReference>
<proteinExistence type="predicted"/>
<sequence length="69" mass="7906">MQSTSTQMTRAQSEKNICLARFVMMRFYDNNTQGLFLMPTCDFLLFHHHLSVKNGLSSVSFVQSDEGNN</sequence>
<feature type="non-terminal residue" evidence="1">
    <location>
        <position position="69"/>
    </location>
</feature>